<comment type="pathway">
    <text evidence="1">Protein modification; protein glycosylation.</text>
</comment>
<dbReference type="Gene3D" id="3.40.50.2000">
    <property type="entry name" value="Glycogen Phosphorylase B"/>
    <property type="match status" value="1"/>
</dbReference>
<evidence type="ECO:0000256" key="3">
    <source>
        <dbReference type="ARBA" id="ARBA00022737"/>
    </source>
</evidence>
<dbReference type="GO" id="GO:0006493">
    <property type="term" value="P:protein O-linked glycosylation"/>
    <property type="evidence" value="ECO:0007669"/>
    <property type="project" value="InterPro"/>
</dbReference>
<evidence type="ECO:0000313" key="7">
    <source>
        <dbReference type="Proteomes" id="UP000528286"/>
    </source>
</evidence>
<keyword evidence="7" id="KW-1185">Reference proteome</keyword>
<comment type="caution">
    <text evidence="6">The sequence shown here is derived from an EMBL/GenBank/DDBJ whole genome shotgun (WGS) entry which is preliminary data.</text>
</comment>
<dbReference type="AlphaFoldDB" id="A0A7W6J495"/>
<organism evidence="6 7">
    <name type="scientific">Gellertiella hungarica</name>
    <dbReference type="NCBI Taxonomy" id="1572859"/>
    <lineage>
        <taxon>Bacteria</taxon>
        <taxon>Pseudomonadati</taxon>
        <taxon>Pseudomonadota</taxon>
        <taxon>Alphaproteobacteria</taxon>
        <taxon>Hyphomicrobiales</taxon>
        <taxon>Rhizobiaceae</taxon>
        <taxon>Gellertiella</taxon>
    </lineage>
</organism>
<sequence length="311" mass="33316">MRERALAAVEHYVDILPLDDDGAAAEIRRRGIDILVDLKGFTQGGRLGIFARRPAPVQVSYLGFPGSVAGVGIDYAIADAVVAPASSDAVYEEKIVRLPRCYQSNDNRRPRPERPAARAGLGLPEEGIVFAAFHQAPKIRADAFAAWMEILRRVEASVLWLGPQEEAAAQNLRRAAQASGIAPERLVIAPKMPMADHLARLAAADIALDCTPCNGHTTTSDALWAGVPVVTVRGTSFAGRVSESLLQSVGLPELVADDLDAFVRLTDALARDGNRLSVLRHHLLAARDRAPLFDTAGLTRDLEAALAAMLA</sequence>
<dbReference type="PANTHER" id="PTHR44366:SF1">
    <property type="entry name" value="UDP-N-ACETYLGLUCOSAMINE--PEPTIDE N-ACETYLGLUCOSAMINYLTRANSFERASE 110 KDA SUBUNIT"/>
    <property type="match status" value="1"/>
</dbReference>
<keyword evidence="2 6" id="KW-0808">Transferase</keyword>
<dbReference type="Gene3D" id="3.40.50.11380">
    <property type="match status" value="1"/>
</dbReference>
<name>A0A7W6J495_9HYPH</name>
<dbReference type="EMBL" id="JACIEZ010000002">
    <property type="protein sequence ID" value="MBB4064468.1"/>
    <property type="molecule type" value="Genomic_DNA"/>
</dbReference>
<dbReference type="InterPro" id="IPR037919">
    <property type="entry name" value="OGT"/>
</dbReference>
<evidence type="ECO:0000313" key="6">
    <source>
        <dbReference type="EMBL" id="MBB4064468.1"/>
    </source>
</evidence>
<evidence type="ECO:0000256" key="1">
    <source>
        <dbReference type="ARBA" id="ARBA00004922"/>
    </source>
</evidence>
<keyword evidence="3" id="KW-0677">Repeat</keyword>
<evidence type="ECO:0000256" key="2">
    <source>
        <dbReference type="ARBA" id="ARBA00022679"/>
    </source>
</evidence>
<dbReference type="InterPro" id="IPR029489">
    <property type="entry name" value="OGT/SEC/SPY_C"/>
</dbReference>
<evidence type="ECO:0000256" key="4">
    <source>
        <dbReference type="ARBA" id="ARBA00022803"/>
    </source>
</evidence>
<feature type="domain" description="O-GlcNAc transferase C-terminal" evidence="5">
    <location>
        <begin position="116"/>
        <end position="301"/>
    </location>
</feature>
<dbReference type="PANTHER" id="PTHR44366">
    <property type="entry name" value="UDP-N-ACETYLGLUCOSAMINE--PEPTIDE N-ACETYLGLUCOSAMINYLTRANSFERASE 110 KDA SUBUNIT"/>
    <property type="match status" value="1"/>
</dbReference>
<dbReference type="Pfam" id="PF13844">
    <property type="entry name" value="Glyco_transf_41"/>
    <property type="match status" value="2"/>
</dbReference>
<keyword evidence="4" id="KW-0802">TPR repeat</keyword>
<feature type="domain" description="O-GlcNAc transferase C-terminal" evidence="5">
    <location>
        <begin position="2"/>
        <end position="107"/>
    </location>
</feature>
<dbReference type="Proteomes" id="UP000528286">
    <property type="component" value="Unassembled WGS sequence"/>
</dbReference>
<dbReference type="GO" id="GO:0097363">
    <property type="term" value="F:protein O-acetylglucosaminyltransferase activity"/>
    <property type="evidence" value="ECO:0007669"/>
    <property type="project" value="TreeGrafter"/>
</dbReference>
<proteinExistence type="predicted"/>
<protein>
    <submittedName>
        <fullName evidence="6">Putative O-linked N-acetylglucosamine transferase (SPINDLY family)</fullName>
    </submittedName>
</protein>
<accession>A0A7W6J495</accession>
<dbReference type="SUPFAM" id="SSF53756">
    <property type="entry name" value="UDP-Glycosyltransferase/glycogen phosphorylase"/>
    <property type="match status" value="1"/>
</dbReference>
<reference evidence="6 7" key="1">
    <citation type="submission" date="2020-08" db="EMBL/GenBank/DDBJ databases">
        <title>Genomic Encyclopedia of Type Strains, Phase IV (KMG-IV): sequencing the most valuable type-strain genomes for metagenomic binning, comparative biology and taxonomic classification.</title>
        <authorList>
            <person name="Goeker M."/>
        </authorList>
    </citation>
    <scope>NUCLEOTIDE SEQUENCE [LARGE SCALE GENOMIC DNA]</scope>
    <source>
        <strain evidence="6 7">DSM 29853</strain>
    </source>
</reference>
<evidence type="ECO:0000259" key="5">
    <source>
        <dbReference type="Pfam" id="PF13844"/>
    </source>
</evidence>
<gene>
    <name evidence="6" type="ORF">GGR23_001645</name>
</gene>